<dbReference type="Proteomes" id="UP000800038">
    <property type="component" value="Unassembled WGS sequence"/>
</dbReference>
<proteinExistence type="predicted"/>
<keyword evidence="3" id="KW-1185">Reference proteome</keyword>
<accession>A0A6A5SQM4</accession>
<evidence type="ECO:0000313" key="3">
    <source>
        <dbReference type="Proteomes" id="UP000800038"/>
    </source>
</evidence>
<dbReference type="AlphaFoldDB" id="A0A6A5SQM4"/>
<reference evidence="2" key="1">
    <citation type="journal article" date="2020" name="Stud. Mycol.">
        <title>101 Dothideomycetes genomes: a test case for predicting lifestyles and emergence of pathogens.</title>
        <authorList>
            <person name="Haridas S."/>
            <person name="Albert R."/>
            <person name="Binder M."/>
            <person name="Bloem J."/>
            <person name="Labutti K."/>
            <person name="Salamov A."/>
            <person name="Andreopoulos B."/>
            <person name="Baker S."/>
            <person name="Barry K."/>
            <person name="Bills G."/>
            <person name="Bluhm B."/>
            <person name="Cannon C."/>
            <person name="Castanera R."/>
            <person name="Culley D."/>
            <person name="Daum C."/>
            <person name="Ezra D."/>
            <person name="Gonzalez J."/>
            <person name="Henrissat B."/>
            <person name="Kuo A."/>
            <person name="Liang C."/>
            <person name="Lipzen A."/>
            <person name="Lutzoni F."/>
            <person name="Magnuson J."/>
            <person name="Mondo S."/>
            <person name="Nolan M."/>
            <person name="Ohm R."/>
            <person name="Pangilinan J."/>
            <person name="Park H.-J."/>
            <person name="Ramirez L."/>
            <person name="Alfaro M."/>
            <person name="Sun H."/>
            <person name="Tritt A."/>
            <person name="Yoshinaga Y."/>
            <person name="Zwiers L.-H."/>
            <person name="Turgeon B."/>
            <person name="Goodwin S."/>
            <person name="Spatafora J."/>
            <person name="Crous P."/>
            <person name="Grigoriev I."/>
        </authorList>
    </citation>
    <scope>NUCLEOTIDE SEQUENCE</scope>
    <source>
        <strain evidence="2">CBS 161.51</strain>
    </source>
</reference>
<evidence type="ECO:0000256" key="1">
    <source>
        <dbReference type="SAM" id="SignalP"/>
    </source>
</evidence>
<dbReference type="OrthoDB" id="3678859at2759"/>
<gene>
    <name evidence="2" type="ORF">EJ02DRAFT_422556</name>
</gene>
<name>A0A6A5SQM4_9PLEO</name>
<feature type="signal peptide" evidence="1">
    <location>
        <begin position="1"/>
        <end position="18"/>
    </location>
</feature>
<organism evidence="2 3">
    <name type="scientific">Clathrospora elynae</name>
    <dbReference type="NCBI Taxonomy" id="706981"/>
    <lineage>
        <taxon>Eukaryota</taxon>
        <taxon>Fungi</taxon>
        <taxon>Dikarya</taxon>
        <taxon>Ascomycota</taxon>
        <taxon>Pezizomycotina</taxon>
        <taxon>Dothideomycetes</taxon>
        <taxon>Pleosporomycetidae</taxon>
        <taxon>Pleosporales</taxon>
        <taxon>Diademaceae</taxon>
        <taxon>Clathrospora</taxon>
    </lineage>
</organism>
<evidence type="ECO:0000313" key="2">
    <source>
        <dbReference type="EMBL" id="KAF1941988.1"/>
    </source>
</evidence>
<protein>
    <submittedName>
        <fullName evidence="2">Uncharacterized protein</fullName>
    </submittedName>
</protein>
<sequence>MHFSSAITGLAILAGVSALDNVASFESYDNDNCSPPAQQNQNINSDICTFLPGQTAKIFFLEKTRANCKLYVYTNGDCTGTAEPIVTSAPSSCLNVATKFGYKVLCT</sequence>
<keyword evidence="1" id="KW-0732">Signal</keyword>
<dbReference type="EMBL" id="ML976040">
    <property type="protein sequence ID" value="KAF1941988.1"/>
    <property type="molecule type" value="Genomic_DNA"/>
</dbReference>
<feature type="chain" id="PRO_5025420703" evidence="1">
    <location>
        <begin position="19"/>
        <end position="107"/>
    </location>
</feature>